<comment type="caution">
    <text evidence="5">The sequence shown here is derived from an EMBL/GenBank/DDBJ whole genome shotgun (WGS) entry which is preliminary data.</text>
</comment>
<feature type="transmembrane region" description="Helical" evidence="3">
    <location>
        <begin position="7"/>
        <end position="29"/>
    </location>
</feature>
<protein>
    <recommendedName>
        <fullName evidence="4">AB hydrolase-1 domain-containing protein</fullName>
    </recommendedName>
</protein>
<dbReference type="Pfam" id="PF00561">
    <property type="entry name" value="Abhydrolase_1"/>
    <property type="match status" value="1"/>
</dbReference>
<evidence type="ECO:0000256" key="3">
    <source>
        <dbReference type="SAM" id="Phobius"/>
    </source>
</evidence>
<organism evidence="5 6">
    <name type="scientific">Cirrhinus molitorella</name>
    <name type="common">mud carp</name>
    <dbReference type="NCBI Taxonomy" id="172907"/>
    <lineage>
        <taxon>Eukaryota</taxon>
        <taxon>Metazoa</taxon>
        <taxon>Chordata</taxon>
        <taxon>Craniata</taxon>
        <taxon>Vertebrata</taxon>
        <taxon>Euteleostomi</taxon>
        <taxon>Actinopterygii</taxon>
        <taxon>Neopterygii</taxon>
        <taxon>Teleostei</taxon>
        <taxon>Ostariophysi</taxon>
        <taxon>Cypriniformes</taxon>
        <taxon>Cyprinidae</taxon>
        <taxon>Labeoninae</taxon>
        <taxon>Labeonini</taxon>
        <taxon>Cirrhinus</taxon>
    </lineage>
</organism>
<keyword evidence="3" id="KW-0472">Membrane</keyword>
<dbReference type="InterPro" id="IPR029058">
    <property type="entry name" value="AB_hydrolase_fold"/>
</dbReference>
<keyword evidence="6" id="KW-1185">Reference proteome</keyword>
<sequence length="360" mass="41415">MGFILKAYYILVYGTAGITTCLVLIRIAWTGFKDPYGTFQWTVRKKPPDCLKDPALGDHAYLKGRSSGLRFHYVTKGDHRKPLMLFLHGFPENWYSWRYQLQEFSYHYHTVALDLRGCGDSDAPDRLEEYSLETLLYDIRDTIDELGHTSCILVGHDWGGMLAWHFALERPDMVQNLIVMNAPHPASWLDAVLRRPSQLLRSGHACFFQLPILPEIVLSLEDFKLVRSLFCGKNLGIRNKSKWLTETQLEGYLYRLSQPGGLTGPLNYFRSLLSNTLYKHQDVGVPCMLIWGFREAHKGISADLRSLVLHAKISPRTPPDYRFRRASERVPKLRHTANSELLLCGFSVFALKLWQRVGKQ</sequence>
<evidence type="ECO:0000313" key="5">
    <source>
        <dbReference type="EMBL" id="KAK2916697.1"/>
    </source>
</evidence>
<evidence type="ECO:0000256" key="2">
    <source>
        <dbReference type="ARBA" id="ARBA00038334"/>
    </source>
</evidence>
<dbReference type="AlphaFoldDB" id="A0AA88QDT2"/>
<keyword evidence="1" id="KW-0378">Hydrolase</keyword>
<dbReference type="PRINTS" id="PR00412">
    <property type="entry name" value="EPOXHYDRLASE"/>
</dbReference>
<dbReference type="Proteomes" id="UP001187343">
    <property type="component" value="Unassembled WGS sequence"/>
</dbReference>
<evidence type="ECO:0000259" key="4">
    <source>
        <dbReference type="Pfam" id="PF00561"/>
    </source>
</evidence>
<name>A0AA88QDT2_9TELE</name>
<accession>A0AA88QDT2</accession>
<gene>
    <name evidence="5" type="ORF">Q8A67_001071</name>
</gene>
<dbReference type="PRINTS" id="PR00111">
    <property type="entry name" value="ABHYDROLASE"/>
</dbReference>
<dbReference type="Gene3D" id="3.40.50.1820">
    <property type="entry name" value="alpha/beta hydrolase"/>
    <property type="match status" value="1"/>
</dbReference>
<keyword evidence="3" id="KW-1133">Transmembrane helix</keyword>
<feature type="domain" description="AB hydrolase-1" evidence="4">
    <location>
        <begin position="82"/>
        <end position="192"/>
    </location>
</feature>
<comment type="similarity">
    <text evidence="2">Belongs to the AB hydrolase superfamily. Epoxide hydrolase family.</text>
</comment>
<proteinExistence type="inferred from homology"/>
<dbReference type="EMBL" id="JAUYZG010000001">
    <property type="protein sequence ID" value="KAK2916697.1"/>
    <property type="molecule type" value="Genomic_DNA"/>
</dbReference>
<reference evidence="5" key="1">
    <citation type="submission" date="2023-08" db="EMBL/GenBank/DDBJ databases">
        <title>Chromosome-level Genome Assembly of mud carp (Cirrhinus molitorella).</title>
        <authorList>
            <person name="Liu H."/>
        </authorList>
    </citation>
    <scope>NUCLEOTIDE SEQUENCE</scope>
    <source>
        <strain evidence="5">Prfri</strain>
        <tissue evidence="5">Muscle</tissue>
    </source>
</reference>
<keyword evidence="3" id="KW-0812">Transmembrane</keyword>
<dbReference type="InterPro" id="IPR000639">
    <property type="entry name" value="Epox_hydrolase-like"/>
</dbReference>
<evidence type="ECO:0000313" key="6">
    <source>
        <dbReference type="Proteomes" id="UP001187343"/>
    </source>
</evidence>
<dbReference type="InterPro" id="IPR000073">
    <property type="entry name" value="AB_hydrolase_1"/>
</dbReference>
<dbReference type="GO" id="GO:0004301">
    <property type="term" value="F:epoxide hydrolase activity"/>
    <property type="evidence" value="ECO:0007669"/>
    <property type="project" value="UniProtKB-ARBA"/>
</dbReference>
<evidence type="ECO:0000256" key="1">
    <source>
        <dbReference type="ARBA" id="ARBA00022801"/>
    </source>
</evidence>
<dbReference type="PANTHER" id="PTHR43329">
    <property type="entry name" value="EPOXIDE HYDROLASE"/>
    <property type="match status" value="1"/>
</dbReference>
<dbReference type="SUPFAM" id="SSF53474">
    <property type="entry name" value="alpha/beta-Hydrolases"/>
    <property type="match status" value="1"/>
</dbReference>